<dbReference type="Proteomes" id="UP000677244">
    <property type="component" value="Unassembled WGS sequence"/>
</dbReference>
<gene>
    <name evidence="5" type="ORF">J7I42_01970</name>
</gene>
<evidence type="ECO:0000259" key="3">
    <source>
        <dbReference type="Pfam" id="PF01408"/>
    </source>
</evidence>
<dbReference type="SUPFAM" id="SSF55347">
    <property type="entry name" value="Glyceraldehyde-3-phosphate dehydrogenase-like, C-terminal domain"/>
    <property type="match status" value="1"/>
</dbReference>
<protein>
    <submittedName>
        <fullName evidence="5">Gfo/Idh/MocA family oxidoreductase</fullName>
    </submittedName>
</protein>
<organism evidence="5 6">
    <name type="scientific">Niastella soli</name>
    <dbReference type="NCBI Taxonomy" id="2821487"/>
    <lineage>
        <taxon>Bacteria</taxon>
        <taxon>Pseudomonadati</taxon>
        <taxon>Bacteroidota</taxon>
        <taxon>Chitinophagia</taxon>
        <taxon>Chitinophagales</taxon>
        <taxon>Chitinophagaceae</taxon>
        <taxon>Niastella</taxon>
    </lineage>
</organism>
<evidence type="ECO:0000313" key="6">
    <source>
        <dbReference type="Proteomes" id="UP000677244"/>
    </source>
</evidence>
<dbReference type="SUPFAM" id="SSF51735">
    <property type="entry name" value="NAD(P)-binding Rossmann-fold domains"/>
    <property type="match status" value="1"/>
</dbReference>
<dbReference type="PANTHER" id="PTHR22604:SF105">
    <property type="entry name" value="TRANS-1,2-DIHYDROBENZENE-1,2-DIOL DEHYDROGENASE"/>
    <property type="match status" value="1"/>
</dbReference>
<dbReference type="InterPro" id="IPR036291">
    <property type="entry name" value="NAD(P)-bd_dom_sf"/>
</dbReference>
<keyword evidence="2" id="KW-0560">Oxidoreductase</keyword>
<proteinExistence type="inferred from homology"/>
<dbReference type="Gene3D" id="3.40.50.720">
    <property type="entry name" value="NAD(P)-binding Rossmann-like Domain"/>
    <property type="match status" value="1"/>
</dbReference>
<dbReference type="EMBL" id="JAGHKO010000001">
    <property type="protein sequence ID" value="MBO9199012.1"/>
    <property type="molecule type" value="Genomic_DNA"/>
</dbReference>
<feature type="domain" description="GFO/IDH/MocA-like oxidoreductase" evidence="4">
    <location>
        <begin position="133"/>
        <end position="248"/>
    </location>
</feature>
<name>A0ABS3YM83_9BACT</name>
<keyword evidence="6" id="KW-1185">Reference proteome</keyword>
<dbReference type="PANTHER" id="PTHR22604">
    <property type="entry name" value="OXIDOREDUCTASES"/>
    <property type="match status" value="1"/>
</dbReference>
<evidence type="ECO:0000313" key="5">
    <source>
        <dbReference type="EMBL" id="MBO9199012.1"/>
    </source>
</evidence>
<dbReference type="InterPro" id="IPR000683">
    <property type="entry name" value="Gfo/Idh/MocA-like_OxRdtase_N"/>
</dbReference>
<evidence type="ECO:0000256" key="1">
    <source>
        <dbReference type="ARBA" id="ARBA00010928"/>
    </source>
</evidence>
<dbReference type="InterPro" id="IPR050984">
    <property type="entry name" value="Gfo/Idh/MocA_domain"/>
</dbReference>
<evidence type="ECO:0000256" key="2">
    <source>
        <dbReference type="ARBA" id="ARBA00023002"/>
    </source>
</evidence>
<dbReference type="InterPro" id="IPR055170">
    <property type="entry name" value="GFO_IDH_MocA-like_dom"/>
</dbReference>
<sequence>MKKIGIGVMGCANIAQRSVIPAIINLSDKFELKAIASRTADKAQVLAAQFNTTPLTGYDSLLQREDIEAVYMPLPTGLHKEWIAKALLAGKHVLAEKSLALDYNSARELVDLARSKGLLLMENFMFRYHSQHKAVWEMLQNKHIGEIRLFRSQFGFPPLDKSNFRYDKAVGGGALLDAGAYTLRAAQWFLGRDLQVLSAVLYIDPKSDSDIYGNMTLRNQSGVVAQLSFGFDNFYQCNYEFWGSTGRLIANKAFTPKTNEMPRITVDKATGTENLEMPADNHFVNILDEFYSSLLSNKHSEHLEDVLNQSKLLDCVRNTSIKVNL</sequence>
<dbReference type="Gene3D" id="3.30.360.10">
    <property type="entry name" value="Dihydrodipicolinate Reductase, domain 2"/>
    <property type="match status" value="1"/>
</dbReference>
<accession>A0ABS3YM83</accession>
<comment type="similarity">
    <text evidence="1">Belongs to the Gfo/Idh/MocA family.</text>
</comment>
<dbReference type="Pfam" id="PF01408">
    <property type="entry name" value="GFO_IDH_MocA"/>
    <property type="match status" value="1"/>
</dbReference>
<comment type="caution">
    <text evidence="5">The sequence shown here is derived from an EMBL/GenBank/DDBJ whole genome shotgun (WGS) entry which is preliminary data.</text>
</comment>
<dbReference type="Pfam" id="PF22725">
    <property type="entry name" value="GFO_IDH_MocA_C3"/>
    <property type="match status" value="1"/>
</dbReference>
<reference evidence="5 6" key="1">
    <citation type="submission" date="2021-03" db="EMBL/GenBank/DDBJ databases">
        <title>Assistant Professor.</title>
        <authorList>
            <person name="Huq M.A."/>
        </authorList>
    </citation>
    <scope>NUCLEOTIDE SEQUENCE [LARGE SCALE GENOMIC DNA]</scope>
    <source>
        <strain evidence="5 6">MAH-29</strain>
    </source>
</reference>
<evidence type="ECO:0000259" key="4">
    <source>
        <dbReference type="Pfam" id="PF22725"/>
    </source>
</evidence>
<dbReference type="RefSeq" id="WP_209137092.1">
    <property type="nucleotide sequence ID" value="NZ_JAGHKO010000001.1"/>
</dbReference>
<feature type="domain" description="Gfo/Idh/MocA-like oxidoreductase N-terminal" evidence="3">
    <location>
        <begin position="5"/>
        <end position="124"/>
    </location>
</feature>